<proteinExistence type="predicted"/>
<dbReference type="SUPFAM" id="SSF53639">
    <property type="entry name" value="AraD/HMP-PK domain-like"/>
    <property type="match status" value="1"/>
</dbReference>
<keyword evidence="2" id="KW-1185">Reference proteome</keyword>
<evidence type="ECO:0000313" key="2">
    <source>
        <dbReference type="Proteomes" id="UP001204851"/>
    </source>
</evidence>
<organism evidence="1 2">
    <name type="scientific">Ideonella oryzae</name>
    <dbReference type="NCBI Taxonomy" id="2937441"/>
    <lineage>
        <taxon>Bacteria</taxon>
        <taxon>Pseudomonadati</taxon>
        <taxon>Pseudomonadota</taxon>
        <taxon>Betaproteobacteria</taxon>
        <taxon>Burkholderiales</taxon>
        <taxon>Sphaerotilaceae</taxon>
        <taxon>Ideonella</taxon>
    </lineage>
</organism>
<dbReference type="EMBL" id="JAMXMC010000001">
    <property type="protein sequence ID" value="MCO5975563.1"/>
    <property type="molecule type" value="Genomic_DNA"/>
</dbReference>
<dbReference type="RefSeq" id="WP_252767992.1">
    <property type="nucleotide sequence ID" value="NZ_JAMXMC010000001.1"/>
</dbReference>
<comment type="caution">
    <text evidence="1">The sequence shown here is derived from an EMBL/GenBank/DDBJ whole genome shotgun (WGS) entry which is preliminary data.</text>
</comment>
<name>A0ABT1BHN6_9BURK</name>
<evidence type="ECO:0008006" key="3">
    <source>
        <dbReference type="Google" id="ProtNLM"/>
    </source>
</evidence>
<sequence length="221" mass="23663">MTTDTQVDPLSHTPWLALRDRLQAKRLLDGPGASLSLRIPGQPAMWVGAADDAAPRRVSWDPQPRPAAAADALQDLHAMVYRHRDDAGAVAWGGGVFGHRLADVGGVLPQVFDEQARHLGPMGAPAADLTEAARALQAGGQVQLLQGRPLCLAMTATRLALNTELFEKCAKAYVLAAASGGPVRPLPWLVRRVANGRLRKDRRAAVARWAQGLLPEEAKGY</sequence>
<dbReference type="Proteomes" id="UP001204851">
    <property type="component" value="Unassembled WGS sequence"/>
</dbReference>
<reference evidence="1 2" key="1">
    <citation type="submission" date="2022-06" db="EMBL/GenBank/DDBJ databases">
        <title>Ideonella sp. NS12-5 Genome sequencing and assembly.</title>
        <authorList>
            <person name="Jung Y."/>
        </authorList>
    </citation>
    <scope>NUCLEOTIDE SEQUENCE [LARGE SCALE GENOMIC DNA]</scope>
    <source>
        <strain evidence="1 2">NS12-5</strain>
    </source>
</reference>
<gene>
    <name evidence="1" type="ORF">M0L44_02355</name>
</gene>
<accession>A0ABT1BHN6</accession>
<evidence type="ECO:0000313" key="1">
    <source>
        <dbReference type="EMBL" id="MCO5975563.1"/>
    </source>
</evidence>
<dbReference type="InterPro" id="IPR036409">
    <property type="entry name" value="Aldolase_II/adducin_N_sf"/>
</dbReference>
<protein>
    <recommendedName>
        <fullName evidence="3">Ribulose-5-phosphate 4-epimerase/Fuculose-1-phosphate aldolase</fullName>
    </recommendedName>
</protein>